<dbReference type="OrthoDB" id="1930760at2759"/>
<dbReference type="InterPro" id="IPR036249">
    <property type="entry name" value="Thioredoxin-like_sf"/>
</dbReference>
<dbReference type="AlphaFoldDB" id="A0A8K0H3E7"/>
<gene>
    <name evidence="2" type="ORF">FNV43_RR14611</name>
</gene>
<dbReference type="GO" id="GO:0016491">
    <property type="term" value="F:oxidoreductase activity"/>
    <property type="evidence" value="ECO:0007669"/>
    <property type="project" value="InterPro"/>
</dbReference>
<dbReference type="InterPro" id="IPR001853">
    <property type="entry name" value="DSBA-like_thioredoxin_dom"/>
</dbReference>
<dbReference type="PANTHER" id="PTHR13887:SF41">
    <property type="entry name" value="THIOREDOXIN SUPERFAMILY PROTEIN"/>
    <property type="match status" value="1"/>
</dbReference>
<evidence type="ECO:0000313" key="3">
    <source>
        <dbReference type="Proteomes" id="UP000796880"/>
    </source>
</evidence>
<dbReference type="EMBL" id="VOIH02000006">
    <property type="protein sequence ID" value="KAF3444918.1"/>
    <property type="molecule type" value="Genomic_DNA"/>
</dbReference>
<feature type="domain" description="DSBA-like thioredoxin" evidence="1">
    <location>
        <begin position="38"/>
        <end position="235"/>
    </location>
</feature>
<dbReference type="CDD" id="cd03024">
    <property type="entry name" value="DsbA_FrnE"/>
    <property type="match status" value="1"/>
</dbReference>
<dbReference type="Pfam" id="PF01323">
    <property type="entry name" value="DSBA"/>
    <property type="match status" value="1"/>
</dbReference>
<accession>A0A8K0H3E7</accession>
<proteinExistence type="predicted"/>
<evidence type="ECO:0000313" key="2">
    <source>
        <dbReference type="EMBL" id="KAF3444918.1"/>
    </source>
</evidence>
<sequence>MGATGTEEQIAPEKMNFRHIRIMAASAGTGAAKKLIRIDVCSDTVCPWCFVGKKYLDKAIAASKDQYDFEIRWHPYQLGPDAPKQGVDKRDFFRRKFGAQSERMAARMSEVFRSLDLDYNLSGLTGNTLDSHRLIYFAGKQGLDKQHNLVEELGVGYFTEAKFIGDRKFLLECADKVGVIGAGEFLANPNNGVDQVNEEFEKFCAGISGVPFFVINGKKKYGGAQSPEVLLKAFQEAAN</sequence>
<reference evidence="2" key="1">
    <citation type="submission" date="2020-03" db="EMBL/GenBank/DDBJ databases">
        <title>A high-quality chromosome-level genome assembly of a woody plant with both climbing and erect habits, Rhamnella rubrinervis.</title>
        <authorList>
            <person name="Lu Z."/>
            <person name="Yang Y."/>
            <person name="Zhu X."/>
            <person name="Sun Y."/>
        </authorList>
    </citation>
    <scope>NUCLEOTIDE SEQUENCE</scope>
    <source>
        <strain evidence="2">BYM</strain>
        <tissue evidence="2">Leaf</tissue>
    </source>
</reference>
<dbReference type="PANTHER" id="PTHR13887">
    <property type="entry name" value="GLUTATHIONE S-TRANSFERASE KAPPA"/>
    <property type="match status" value="1"/>
</dbReference>
<dbReference type="Gene3D" id="3.40.30.10">
    <property type="entry name" value="Glutaredoxin"/>
    <property type="match status" value="1"/>
</dbReference>
<evidence type="ECO:0000259" key="1">
    <source>
        <dbReference type="Pfam" id="PF01323"/>
    </source>
</evidence>
<comment type="caution">
    <text evidence="2">The sequence shown here is derived from an EMBL/GenBank/DDBJ whole genome shotgun (WGS) entry which is preliminary data.</text>
</comment>
<name>A0A8K0H3E7_9ROSA</name>
<protein>
    <recommendedName>
        <fullName evidence="1">DSBA-like thioredoxin domain-containing protein</fullName>
    </recommendedName>
</protein>
<organism evidence="2 3">
    <name type="scientific">Rhamnella rubrinervis</name>
    <dbReference type="NCBI Taxonomy" id="2594499"/>
    <lineage>
        <taxon>Eukaryota</taxon>
        <taxon>Viridiplantae</taxon>
        <taxon>Streptophyta</taxon>
        <taxon>Embryophyta</taxon>
        <taxon>Tracheophyta</taxon>
        <taxon>Spermatophyta</taxon>
        <taxon>Magnoliopsida</taxon>
        <taxon>eudicotyledons</taxon>
        <taxon>Gunneridae</taxon>
        <taxon>Pentapetalae</taxon>
        <taxon>rosids</taxon>
        <taxon>fabids</taxon>
        <taxon>Rosales</taxon>
        <taxon>Rhamnaceae</taxon>
        <taxon>rhamnoid group</taxon>
        <taxon>Rhamneae</taxon>
        <taxon>Rhamnella</taxon>
    </lineage>
</organism>
<dbReference type="Proteomes" id="UP000796880">
    <property type="component" value="Unassembled WGS sequence"/>
</dbReference>
<dbReference type="SUPFAM" id="SSF52833">
    <property type="entry name" value="Thioredoxin-like"/>
    <property type="match status" value="1"/>
</dbReference>
<keyword evidence="3" id="KW-1185">Reference proteome</keyword>